<evidence type="ECO:0000259" key="1">
    <source>
        <dbReference type="Pfam" id="PF00534"/>
    </source>
</evidence>
<dbReference type="SUPFAM" id="SSF53756">
    <property type="entry name" value="UDP-Glycosyltransferase/glycogen phosphorylase"/>
    <property type="match status" value="1"/>
</dbReference>
<evidence type="ECO:0000313" key="3">
    <source>
        <dbReference type="EMBL" id="KFL29415.1"/>
    </source>
</evidence>
<gene>
    <name evidence="3" type="ORF">JP75_20890</name>
</gene>
<dbReference type="Pfam" id="PF00534">
    <property type="entry name" value="Glycos_transf_1"/>
    <property type="match status" value="1"/>
</dbReference>
<dbReference type="InterPro" id="IPR001296">
    <property type="entry name" value="Glyco_trans_1"/>
</dbReference>
<dbReference type="Proteomes" id="UP000028981">
    <property type="component" value="Unassembled WGS sequence"/>
</dbReference>
<protein>
    <submittedName>
        <fullName evidence="3">Glycosyl transferase family 1</fullName>
    </submittedName>
</protein>
<organism evidence="3 4">
    <name type="scientific">Devosia riboflavina</name>
    <dbReference type="NCBI Taxonomy" id="46914"/>
    <lineage>
        <taxon>Bacteria</taxon>
        <taxon>Pseudomonadati</taxon>
        <taxon>Pseudomonadota</taxon>
        <taxon>Alphaproteobacteria</taxon>
        <taxon>Hyphomicrobiales</taxon>
        <taxon>Devosiaceae</taxon>
        <taxon>Devosia</taxon>
    </lineage>
</organism>
<dbReference type="GO" id="GO:0016757">
    <property type="term" value="F:glycosyltransferase activity"/>
    <property type="evidence" value="ECO:0007669"/>
    <property type="project" value="InterPro"/>
</dbReference>
<dbReference type="STRING" id="46914.JP75_20890"/>
<keyword evidence="3" id="KW-0808">Transferase</keyword>
<dbReference type="InterPro" id="IPR028098">
    <property type="entry name" value="Glyco_trans_4-like_N"/>
</dbReference>
<feature type="domain" description="Glycosyltransferase subfamily 4-like N-terminal" evidence="2">
    <location>
        <begin position="21"/>
        <end position="195"/>
    </location>
</feature>
<dbReference type="RefSeq" id="WP_035086416.1">
    <property type="nucleotide sequence ID" value="NZ_JQGC01000026.1"/>
</dbReference>
<evidence type="ECO:0000313" key="4">
    <source>
        <dbReference type="Proteomes" id="UP000028981"/>
    </source>
</evidence>
<keyword evidence="4" id="KW-1185">Reference proteome</keyword>
<feature type="domain" description="Glycosyl transferase family 1" evidence="1">
    <location>
        <begin position="214"/>
        <end position="366"/>
    </location>
</feature>
<dbReference type="Pfam" id="PF13579">
    <property type="entry name" value="Glyco_trans_4_4"/>
    <property type="match status" value="1"/>
</dbReference>
<evidence type="ECO:0000259" key="2">
    <source>
        <dbReference type="Pfam" id="PF13579"/>
    </source>
</evidence>
<proteinExistence type="predicted"/>
<dbReference type="AlphaFoldDB" id="A0A087LXR2"/>
<reference evidence="3 4" key="1">
    <citation type="submission" date="2014-08" db="EMBL/GenBank/DDBJ databases">
        <authorList>
            <person name="Hassan Y.I."/>
            <person name="Lepp D."/>
            <person name="Zhou T."/>
        </authorList>
    </citation>
    <scope>NUCLEOTIDE SEQUENCE [LARGE SCALE GENOMIC DNA]</scope>
    <source>
        <strain evidence="3 4">IFO13584</strain>
    </source>
</reference>
<dbReference type="CDD" id="cd03794">
    <property type="entry name" value="GT4_WbuB-like"/>
    <property type="match status" value="1"/>
</dbReference>
<dbReference type="PANTHER" id="PTHR45947">
    <property type="entry name" value="SULFOQUINOVOSYL TRANSFERASE SQD2"/>
    <property type="match status" value="1"/>
</dbReference>
<sequence>MKILLLSFYHPPDLSAGSFRVAALIKALNERLPAEAELDVITTQPNRYASFSLNAPTVERIGRVTFHRVTLPPHRSGIIDQSRAFAAYLRGVWTITRRKQYDLVAATSSRLMTAALAAGLSATKRAPLYLDLRDIFVDTINDLFPGWIAGLSVGPFSIVERLTIGRATVVNLVSGGFEPYFARRYPRKRFTFHTNGIDEEFLGLPAGRPSDREGRPLTVLYAGNIGEGQGLHLILPGLALRLAAKVQFRILGDGGRHDILQYELAKQNVTNVEVLPPVPRRTLLDEYARADVLFLHLNDVEAFKKVLPSKLFEYAATGKPIWAGMQGYSADFASEYISNVALFAPCDAEGALRSFKTLDLTPIARTEFIKKFDRRAIMASMADDIVGIIENEDAELAF</sequence>
<dbReference type="Gene3D" id="3.40.50.2000">
    <property type="entry name" value="Glycogen Phosphorylase B"/>
    <property type="match status" value="2"/>
</dbReference>
<name>A0A087LXR2_9HYPH</name>
<comment type="caution">
    <text evidence="3">The sequence shown here is derived from an EMBL/GenBank/DDBJ whole genome shotgun (WGS) entry which is preliminary data.</text>
</comment>
<dbReference type="InterPro" id="IPR050194">
    <property type="entry name" value="Glycosyltransferase_grp1"/>
</dbReference>
<accession>A0A087LXR2</accession>
<dbReference type="OrthoDB" id="185319at2"/>
<dbReference type="PANTHER" id="PTHR45947:SF3">
    <property type="entry name" value="SULFOQUINOVOSYL TRANSFERASE SQD2"/>
    <property type="match status" value="1"/>
</dbReference>
<dbReference type="EMBL" id="JQGC01000026">
    <property type="protein sequence ID" value="KFL29415.1"/>
    <property type="molecule type" value="Genomic_DNA"/>
</dbReference>